<accession>D2W368</accession>
<protein>
    <submittedName>
        <fullName evidence="1">Predicted protein</fullName>
    </submittedName>
</protein>
<proteinExistence type="predicted"/>
<dbReference type="InParanoid" id="D2W368"/>
<gene>
    <name evidence="1" type="ORF">NAEGRDRAFT_75839</name>
</gene>
<dbReference type="Gene3D" id="3.40.50.300">
    <property type="entry name" value="P-loop containing nucleotide triphosphate hydrolases"/>
    <property type="match status" value="1"/>
</dbReference>
<reference evidence="1 2" key="1">
    <citation type="journal article" date="2010" name="Cell">
        <title>The genome of Naegleria gruberi illuminates early eukaryotic versatility.</title>
        <authorList>
            <person name="Fritz-Laylin L.K."/>
            <person name="Prochnik S.E."/>
            <person name="Ginger M.L."/>
            <person name="Dacks J.B."/>
            <person name="Carpenter M.L."/>
            <person name="Field M.C."/>
            <person name="Kuo A."/>
            <person name="Paredez A."/>
            <person name="Chapman J."/>
            <person name="Pham J."/>
            <person name="Shu S."/>
            <person name="Neupane R."/>
            <person name="Cipriano M."/>
            <person name="Mancuso J."/>
            <person name="Tu H."/>
            <person name="Salamov A."/>
            <person name="Lindquist E."/>
            <person name="Shapiro H."/>
            <person name="Lucas S."/>
            <person name="Grigoriev I.V."/>
            <person name="Cande W.Z."/>
            <person name="Fulton C."/>
            <person name="Rokhsar D.S."/>
            <person name="Dawson S.C."/>
        </authorList>
    </citation>
    <scope>NUCLEOTIDE SEQUENCE [LARGE SCALE GENOMIC DNA]</scope>
    <source>
        <strain evidence="1 2">NEG-M</strain>
    </source>
</reference>
<evidence type="ECO:0000313" key="1">
    <source>
        <dbReference type="EMBL" id="EFC36434.1"/>
    </source>
</evidence>
<dbReference type="SUPFAM" id="SSF52540">
    <property type="entry name" value="P-loop containing nucleoside triphosphate hydrolases"/>
    <property type="match status" value="1"/>
</dbReference>
<organism evidence="2">
    <name type="scientific">Naegleria gruberi</name>
    <name type="common">Amoeba</name>
    <dbReference type="NCBI Taxonomy" id="5762"/>
    <lineage>
        <taxon>Eukaryota</taxon>
        <taxon>Discoba</taxon>
        <taxon>Heterolobosea</taxon>
        <taxon>Tetramitia</taxon>
        <taxon>Eutetramitia</taxon>
        <taxon>Vahlkampfiidae</taxon>
        <taxon>Naegleria</taxon>
    </lineage>
</organism>
<dbReference type="Proteomes" id="UP000006671">
    <property type="component" value="Unassembled WGS sequence"/>
</dbReference>
<dbReference type="GO" id="GO:0005525">
    <property type="term" value="F:GTP binding"/>
    <property type="evidence" value="ECO:0007669"/>
    <property type="project" value="InterPro"/>
</dbReference>
<evidence type="ECO:0000313" key="2">
    <source>
        <dbReference type="Proteomes" id="UP000006671"/>
    </source>
</evidence>
<dbReference type="RefSeq" id="XP_002669178.1">
    <property type="nucleotide sequence ID" value="XM_002669132.1"/>
</dbReference>
<dbReference type="VEuPathDB" id="AmoebaDB:NAEGRDRAFT_75839"/>
<name>D2W368_NAEGR</name>
<dbReference type="InterPro" id="IPR027417">
    <property type="entry name" value="P-loop_NTPase"/>
</dbReference>
<sequence>MDVRVEFLNYCEIWIAGPQDFDAFKNKYTKFGNCFIGVCSVGDFQTVKSLRERVGYITKIKDRLLNDFPMLFVINKTDLLEEIKGKEVIENYRKEIFSIIEEFSLLNTSILETSAKKRESVTKIYEEI</sequence>
<dbReference type="InterPro" id="IPR001806">
    <property type="entry name" value="Small_GTPase"/>
</dbReference>
<dbReference type="AlphaFoldDB" id="D2W368"/>
<dbReference type="STRING" id="5762.D2W368"/>
<dbReference type="KEGG" id="ngr:NAEGRDRAFT_75839"/>
<dbReference type="EMBL" id="GG738930">
    <property type="protein sequence ID" value="EFC36434.1"/>
    <property type="molecule type" value="Genomic_DNA"/>
</dbReference>
<keyword evidence="2" id="KW-1185">Reference proteome</keyword>
<dbReference type="GO" id="GO:0003924">
    <property type="term" value="F:GTPase activity"/>
    <property type="evidence" value="ECO:0007669"/>
    <property type="project" value="InterPro"/>
</dbReference>
<dbReference type="GeneID" id="8862534"/>
<dbReference type="Pfam" id="PF00071">
    <property type="entry name" value="Ras"/>
    <property type="match status" value="1"/>
</dbReference>